<evidence type="ECO:0000256" key="9">
    <source>
        <dbReference type="SAM" id="MobiDB-lite"/>
    </source>
</evidence>
<dbReference type="Gene3D" id="3.40.50.300">
    <property type="entry name" value="P-loop containing nucleotide triphosphate hydrolases"/>
    <property type="match status" value="2"/>
</dbReference>
<keyword evidence="8 10" id="KW-0472">Membrane</keyword>
<feature type="transmembrane region" description="Helical" evidence="10">
    <location>
        <begin position="481"/>
        <end position="502"/>
    </location>
</feature>
<dbReference type="OMA" id="AHWRDPT"/>
<feature type="transmembrane region" description="Helical" evidence="10">
    <location>
        <begin position="1223"/>
        <end position="1249"/>
    </location>
</feature>
<feature type="transmembrane region" description="Helical" evidence="10">
    <location>
        <begin position="726"/>
        <end position="747"/>
    </location>
</feature>
<comment type="subcellular location">
    <subcellularLocation>
        <location evidence="1">Membrane</location>
        <topology evidence="1">Multi-pass membrane protein</topology>
    </subcellularLocation>
</comment>
<dbReference type="InterPro" id="IPR034001">
    <property type="entry name" value="ABCG_PDR_1"/>
</dbReference>
<evidence type="ECO:0000256" key="1">
    <source>
        <dbReference type="ARBA" id="ARBA00004141"/>
    </source>
</evidence>
<evidence type="ECO:0000256" key="7">
    <source>
        <dbReference type="ARBA" id="ARBA00022989"/>
    </source>
</evidence>
<evidence type="ECO:0000259" key="11">
    <source>
        <dbReference type="PROSITE" id="PS50893"/>
    </source>
</evidence>
<dbReference type="InterPro" id="IPR013525">
    <property type="entry name" value="ABC2_TM"/>
</dbReference>
<evidence type="ECO:0000256" key="10">
    <source>
        <dbReference type="SAM" id="Phobius"/>
    </source>
</evidence>
<organism evidence="12 13">
    <name type="scientific">Neolecta irregularis (strain DAH-3)</name>
    <dbReference type="NCBI Taxonomy" id="1198029"/>
    <lineage>
        <taxon>Eukaryota</taxon>
        <taxon>Fungi</taxon>
        <taxon>Dikarya</taxon>
        <taxon>Ascomycota</taxon>
        <taxon>Taphrinomycotina</taxon>
        <taxon>Neolectales</taxon>
        <taxon>Neolectaceae</taxon>
        <taxon>Neolecta</taxon>
    </lineage>
</organism>
<dbReference type="FunFam" id="3.40.50.300:FF:000054">
    <property type="entry name" value="ABC multidrug transporter atrF"/>
    <property type="match status" value="1"/>
</dbReference>
<evidence type="ECO:0000256" key="6">
    <source>
        <dbReference type="ARBA" id="ARBA00022840"/>
    </source>
</evidence>
<feature type="domain" description="ABC transporter" evidence="11">
    <location>
        <begin position="119"/>
        <end position="370"/>
    </location>
</feature>
<dbReference type="CDD" id="cd03232">
    <property type="entry name" value="ABCG_PDR_domain2"/>
    <property type="match status" value="1"/>
</dbReference>
<feature type="transmembrane region" description="Helical" evidence="10">
    <location>
        <begin position="594"/>
        <end position="615"/>
    </location>
</feature>
<dbReference type="Pfam" id="PF19055">
    <property type="entry name" value="ABC2_membrane_7"/>
    <property type="match status" value="1"/>
</dbReference>
<dbReference type="GO" id="GO:0016887">
    <property type="term" value="F:ATP hydrolysis activity"/>
    <property type="evidence" value="ECO:0007669"/>
    <property type="project" value="InterPro"/>
</dbReference>
<evidence type="ECO:0000256" key="2">
    <source>
        <dbReference type="ARBA" id="ARBA00006012"/>
    </source>
</evidence>
<feature type="transmembrane region" description="Helical" evidence="10">
    <location>
        <begin position="1269"/>
        <end position="1293"/>
    </location>
</feature>
<dbReference type="Pfam" id="PF06422">
    <property type="entry name" value="PDR_CDR"/>
    <property type="match status" value="1"/>
</dbReference>
<gene>
    <name evidence="12" type="ORF">NEOLI_000394</name>
</gene>
<dbReference type="SUPFAM" id="SSF52540">
    <property type="entry name" value="P-loop containing nucleoside triphosphate hydrolases"/>
    <property type="match status" value="2"/>
</dbReference>
<dbReference type="CDD" id="cd03233">
    <property type="entry name" value="ABCG_PDR_domain1"/>
    <property type="match status" value="1"/>
</dbReference>
<dbReference type="InterPro" id="IPR017871">
    <property type="entry name" value="ABC_transporter-like_CS"/>
</dbReference>
<keyword evidence="6" id="KW-0067">ATP-binding</keyword>
<dbReference type="GO" id="GO:0140359">
    <property type="term" value="F:ABC-type transporter activity"/>
    <property type="evidence" value="ECO:0007669"/>
    <property type="project" value="InterPro"/>
</dbReference>
<dbReference type="Proteomes" id="UP000186594">
    <property type="component" value="Unassembled WGS sequence"/>
</dbReference>
<feature type="transmembrane region" description="Helical" evidence="10">
    <location>
        <begin position="1151"/>
        <end position="1173"/>
    </location>
</feature>
<sequence>MPHFSLDHQDSFESISNHSFRSRRSSGSRNQLTEHPSYAEFDDLLETLSHRNTSKNAHLDLKSPHFDVERYAQHVLISSQASGIKARHAGVIFRNLEVIGTGPEVDFQATVSTALTSPLRIFETICALRNPPLKTLLQEFNGVVREGEMLLVLGRPGAGCSTFLKALSGETSGYRNVNGDIHYHGIRQSAMKSQYKGEILYNAETDVHFPTLTVAQTLEFSATCRAPQRRIIGETREQHIQTTKDMLGRVFGLTDKFATKVGNDYIRGVSGGERKRVSIAEALSSRAAIQCWDNSTRGLDSSTALEFVQAIRLSTNLHKTTAIFALYQVGEQIYDLFDKVTVIYDGHQIYFGRATEAKEYFEDMGFVCLPRQTTSDFFTSITDPNSRIVKKGLESYIPHTPEDFVKRWHVSLLYKLLKRDMQMYDNEYPVGKSAAVDQWRNSTKQEKAKNIKTSSPYTINFRMQLTACLKRSYQRMWGDKAFLFSSVLSSIFLSLIMGSVFFKTASDTSGFFSKGGVMFFAIMNNSLQGMSDIATMYVQRPVITKHKAAALYYPSADALSQNIAVIPVKILALTIFNVILYFMTGLQRTAGQFFIFYIFIITVTLAMNSMFRLIASVTKTIEQALSIAGIVVIAFVIYAGYVIPEPIYFKWISCVNPIAYAFEGLMTNEFHNTQVPCAMLIPSGPDYESKGLSNKVCPVNGAVPGVSTVSGDEYLKVSMNYSHDHLWRNLIIIVAYWLGFLALNLIAVEFMSPNNEAGEVLVFGHKKALETAKTSEPSAVHDPELGKSSPTVLGRRRTIYSTEVTEEMRKVLQGNGTVTWQHINYDIQVEGTTRHLLDDVQGYVKPGSLTALMGESGAGKTTLLNVLAQRIEAGVVSGDILVNGKCLGPAFQKQCGYVQQQDVHTAQNTIREALRFSAMLRQPASVSRKEKYQYVEAIIKLLEMQDYAEAIIGKPGKGLNVEQRKRLTIGVELAAKPKLLVFLDEPTSGLDSQSAWSIVALMKKLARAGQAVLCTIHQPSAALFEQFDRLLLLQKGGQTVYFGNIGKDSCDVINYFERNGADRCPPRANPAEYILEVIGAGATAIASKAWDQVWKNSQAFDEVATEITGLNTELCNQSFDASESSPYAMPFTTQLGYVAKRTFQVYWRSPIYIGSKTFLNVTSGLFIGFTFFGQGNSVASLQNKLFAIFMSTILSASLMNQLVPQFIEIRSLFEVREKPSKTYSWWAFALSAMVVEIPYQIVTGTLYFVCWYWTVGFQRTIPDAFSRGWYMWLMMMLFELYFTTFGQAVAAAAPNTQTASILTTLLFSFVLIFNGVMQPPSKLVRFWQWMYKVSPFTYLIESMMTNVVHGVQVRCRSMELNIIQPPAGQTCGEYLDLFISMVQSGSVYNPADTSNCEFCRYGSSDEYLSTIGMSFNHRWQNVAILAGYITFNIFATILLFYIFQVHQWNKETRADSRKKISEKSANTDETPFAVLLRQTNPSHAIANEKDVAP</sequence>
<keyword evidence="5" id="KW-0547">Nucleotide-binding</keyword>
<dbReference type="GO" id="GO:0016020">
    <property type="term" value="C:membrane"/>
    <property type="evidence" value="ECO:0007669"/>
    <property type="project" value="UniProtKB-SubCell"/>
</dbReference>
<dbReference type="Pfam" id="PF14510">
    <property type="entry name" value="ABC_trans_N"/>
    <property type="match status" value="1"/>
</dbReference>
<dbReference type="Pfam" id="PF01061">
    <property type="entry name" value="ABC2_membrane"/>
    <property type="match status" value="2"/>
</dbReference>
<accession>A0A1U7LUH5</accession>
<dbReference type="GO" id="GO:0005524">
    <property type="term" value="F:ATP binding"/>
    <property type="evidence" value="ECO:0007669"/>
    <property type="project" value="UniProtKB-KW"/>
</dbReference>
<evidence type="ECO:0000256" key="3">
    <source>
        <dbReference type="ARBA" id="ARBA00022448"/>
    </source>
</evidence>
<evidence type="ECO:0000256" key="8">
    <source>
        <dbReference type="ARBA" id="ARBA00023136"/>
    </source>
</evidence>
<dbReference type="InterPro" id="IPR034003">
    <property type="entry name" value="ABCG_PDR_2"/>
</dbReference>
<feature type="transmembrane region" description="Helical" evidence="10">
    <location>
        <begin position="1299"/>
        <end position="1317"/>
    </location>
</feature>
<dbReference type="InterPro" id="IPR029481">
    <property type="entry name" value="ABC_trans_N"/>
</dbReference>
<feature type="region of interest" description="Disordered" evidence="9">
    <location>
        <begin position="1471"/>
        <end position="1493"/>
    </location>
</feature>
<reference evidence="12 13" key="1">
    <citation type="submission" date="2016-04" db="EMBL/GenBank/DDBJ databases">
        <title>Evolutionary innovation and constraint leading to complex multicellularity in the Ascomycota.</title>
        <authorList>
            <person name="Cisse O."/>
            <person name="Nguyen A."/>
            <person name="Hewitt D.A."/>
            <person name="Jedd G."/>
            <person name="Stajich J.E."/>
        </authorList>
    </citation>
    <scope>NUCLEOTIDE SEQUENCE [LARGE SCALE GENOMIC DNA]</scope>
    <source>
        <strain evidence="12 13">DAH-3</strain>
    </source>
</reference>
<feature type="transmembrane region" description="Helical" evidence="10">
    <location>
        <begin position="1422"/>
        <end position="1443"/>
    </location>
</feature>
<feature type="transmembrane region" description="Helical" evidence="10">
    <location>
        <begin position="621"/>
        <end position="643"/>
    </location>
</feature>
<keyword evidence="13" id="KW-1185">Reference proteome</keyword>
<name>A0A1U7LUH5_NEOID</name>
<feature type="transmembrane region" description="Helical" evidence="10">
    <location>
        <begin position="563"/>
        <end position="582"/>
    </location>
</feature>
<dbReference type="STRING" id="1198029.A0A1U7LUH5"/>
<keyword evidence="4 10" id="KW-0812">Transmembrane</keyword>
<evidence type="ECO:0000256" key="5">
    <source>
        <dbReference type="ARBA" id="ARBA00022741"/>
    </source>
</evidence>
<evidence type="ECO:0000313" key="13">
    <source>
        <dbReference type="Proteomes" id="UP000186594"/>
    </source>
</evidence>
<keyword evidence="3" id="KW-0813">Transport</keyword>
<comment type="caution">
    <text evidence="12">The sequence shown here is derived from an EMBL/GenBank/DDBJ whole genome shotgun (WGS) entry which is preliminary data.</text>
</comment>
<dbReference type="PROSITE" id="PS50893">
    <property type="entry name" value="ABC_TRANSPORTER_2"/>
    <property type="match status" value="2"/>
</dbReference>
<dbReference type="InterPro" id="IPR043926">
    <property type="entry name" value="ABCG_dom"/>
</dbReference>
<protein>
    <submittedName>
        <fullName evidence="12">Brefeldin A resistance protein</fullName>
    </submittedName>
</protein>
<dbReference type="InterPro" id="IPR010929">
    <property type="entry name" value="PDR_CDR_ABC"/>
</dbReference>
<feature type="domain" description="ABC transporter" evidence="11">
    <location>
        <begin position="818"/>
        <end position="1061"/>
    </location>
</feature>
<dbReference type="InterPro" id="IPR027417">
    <property type="entry name" value="P-loop_NTPase"/>
</dbReference>
<dbReference type="SMART" id="SM00382">
    <property type="entry name" value="AAA"/>
    <property type="match status" value="2"/>
</dbReference>
<dbReference type="OrthoDB" id="245989at2759"/>
<dbReference type="Pfam" id="PF00005">
    <property type="entry name" value="ABC_tran"/>
    <property type="match status" value="2"/>
</dbReference>
<proteinExistence type="inferred from homology"/>
<evidence type="ECO:0000313" key="12">
    <source>
        <dbReference type="EMBL" id="OLL26317.1"/>
    </source>
</evidence>
<dbReference type="EMBL" id="LXFE01000206">
    <property type="protein sequence ID" value="OLL26317.1"/>
    <property type="molecule type" value="Genomic_DNA"/>
</dbReference>
<comment type="similarity">
    <text evidence="2">Belongs to the ABC transporter superfamily. ABCG family. PDR (TC 3.A.1.205) subfamily.</text>
</comment>
<feature type="transmembrane region" description="Helical" evidence="10">
    <location>
        <begin position="1185"/>
        <end position="1203"/>
    </location>
</feature>
<keyword evidence="7 10" id="KW-1133">Transmembrane helix</keyword>
<dbReference type="InterPro" id="IPR003593">
    <property type="entry name" value="AAA+_ATPase"/>
</dbReference>
<dbReference type="InterPro" id="IPR003439">
    <property type="entry name" value="ABC_transporter-like_ATP-bd"/>
</dbReference>
<dbReference type="PROSITE" id="PS00211">
    <property type="entry name" value="ABC_TRANSPORTER_1"/>
    <property type="match status" value="1"/>
</dbReference>
<dbReference type="PANTHER" id="PTHR19241">
    <property type="entry name" value="ATP-BINDING CASSETTE TRANSPORTER"/>
    <property type="match status" value="1"/>
</dbReference>
<evidence type="ECO:0000256" key="4">
    <source>
        <dbReference type="ARBA" id="ARBA00022692"/>
    </source>
</evidence>